<feature type="region of interest" description="Disordered" evidence="7">
    <location>
        <begin position="50"/>
        <end position="90"/>
    </location>
</feature>
<protein>
    <recommendedName>
        <fullName evidence="3">Lectin-like protein BA14k</fullName>
    </recommendedName>
</protein>
<evidence type="ECO:0000256" key="2">
    <source>
        <dbReference type="ARBA" id="ARBA00010270"/>
    </source>
</evidence>
<accession>A0A2V3U305</accession>
<reference evidence="8 9" key="1">
    <citation type="submission" date="2018-05" db="EMBL/GenBank/DDBJ databases">
        <title>Genomic Encyclopedia of Type Strains, Phase IV (KMG-IV): sequencing the most valuable type-strain genomes for metagenomic binning, comparative biology and taxonomic classification.</title>
        <authorList>
            <person name="Goeker M."/>
        </authorList>
    </citation>
    <scope>NUCLEOTIDE SEQUENCE [LARGE SCALE GENOMIC DNA]</scope>
    <source>
        <strain evidence="8 9">DSM 6462</strain>
    </source>
</reference>
<comment type="subcellular location">
    <subcellularLocation>
        <location evidence="1">Membrane</location>
        <topology evidence="1">Single-pass membrane protein</topology>
    </subcellularLocation>
</comment>
<evidence type="ECO:0000256" key="7">
    <source>
        <dbReference type="SAM" id="MobiDB-lite"/>
    </source>
</evidence>
<evidence type="ECO:0000256" key="3">
    <source>
        <dbReference type="ARBA" id="ARBA00020552"/>
    </source>
</evidence>
<dbReference type="AlphaFoldDB" id="A0A2V3U305"/>
<comment type="similarity">
    <text evidence="2">Belongs to the BA14k family.</text>
</comment>
<keyword evidence="4" id="KW-1003">Cell membrane</keyword>
<comment type="caution">
    <text evidence="8">The sequence shown here is derived from an EMBL/GenBank/DDBJ whole genome shotgun (WGS) entry which is preliminary data.</text>
</comment>
<evidence type="ECO:0000256" key="6">
    <source>
        <dbReference type="ARBA" id="ARBA00025321"/>
    </source>
</evidence>
<dbReference type="EMBL" id="QJJK01000008">
    <property type="protein sequence ID" value="PXW56420.1"/>
    <property type="molecule type" value="Genomic_DNA"/>
</dbReference>
<name>A0A2V3U305_9HYPH</name>
<comment type="function">
    <text evidence="6">Has immunoglobulin-binding and hemagglutination properties, and can bind to mannose. Essential for virulence. May be involved in LPS biosynthesis or polysaccharide transport.</text>
</comment>
<proteinExistence type="inferred from homology"/>
<dbReference type="Proteomes" id="UP000248021">
    <property type="component" value="Unassembled WGS sequence"/>
</dbReference>
<keyword evidence="5" id="KW-0430">Lectin</keyword>
<evidence type="ECO:0000256" key="4">
    <source>
        <dbReference type="ARBA" id="ARBA00022475"/>
    </source>
</evidence>
<sequence>MRMALTRSIAAIGVGALLGAGVAMGMTVATASSAQAQFVKPVQAPADLSPTEIQWRGGPRGPRGPHVAPRPGGPRYAAPGVRYRPPPPGRYYGRRYGPPPRYYGRPYPPPGYYYGPGYNAGAAAAAGAAGLAAGALIGGAIASQQAAPVVRGDPDWIAYCSSKYRSFDPASGTYLGYDGRRHICQ</sequence>
<gene>
    <name evidence="8" type="ORF">C7450_108170</name>
</gene>
<keyword evidence="4" id="KW-0472">Membrane</keyword>
<evidence type="ECO:0000313" key="8">
    <source>
        <dbReference type="EMBL" id="PXW56420.1"/>
    </source>
</evidence>
<evidence type="ECO:0000256" key="1">
    <source>
        <dbReference type="ARBA" id="ARBA00004167"/>
    </source>
</evidence>
<dbReference type="InterPro" id="IPR012413">
    <property type="entry name" value="BA14K"/>
</dbReference>
<dbReference type="Pfam" id="PF07886">
    <property type="entry name" value="BA14K"/>
    <property type="match status" value="1"/>
</dbReference>
<evidence type="ECO:0000256" key="5">
    <source>
        <dbReference type="ARBA" id="ARBA00022734"/>
    </source>
</evidence>
<keyword evidence="9" id="KW-1185">Reference proteome</keyword>
<feature type="compositionally biased region" description="Low complexity" evidence="7">
    <location>
        <begin position="64"/>
        <end position="83"/>
    </location>
</feature>
<evidence type="ECO:0000313" key="9">
    <source>
        <dbReference type="Proteomes" id="UP000248021"/>
    </source>
</evidence>
<dbReference type="GO" id="GO:0030246">
    <property type="term" value="F:carbohydrate binding"/>
    <property type="evidence" value="ECO:0007669"/>
    <property type="project" value="UniProtKB-KW"/>
</dbReference>
<organism evidence="8 9">
    <name type="scientific">Chelatococcus asaccharovorans</name>
    <dbReference type="NCBI Taxonomy" id="28210"/>
    <lineage>
        <taxon>Bacteria</taxon>
        <taxon>Pseudomonadati</taxon>
        <taxon>Pseudomonadota</taxon>
        <taxon>Alphaproteobacteria</taxon>
        <taxon>Hyphomicrobiales</taxon>
        <taxon>Chelatococcaceae</taxon>
        <taxon>Chelatococcus</taxon>
    </lineage>
</organism>
<dbReference type="GO" id="GO:0016020">
    <property type="term" value="C:membrane"/>
    <property type="evidence" value="ECO:0007669"/>
    <property type="project" value="UniProtKB-SubCell"/>
</dbReference>